<dbReference type="RefSeq" id="WP_108309961.1">
    <property type="nucleotide sequence ID" value="NZ_CP020921.1"/>
</dbReference>
<dbReference type="KEGG" id="taci:TDSAC_1663"/>
<reference evidence="1 2" key="1">
    <citation type="submission" date="2017-04" db="EMBL/GenBank/DDBJ databases">
        <title>Genomic insights into metabolism of Thermodesulfobium acidiphilum.</title>
        <authorList>
            <person name="Toshchakov S.V."/>
            <person name="Frolov E.N."/>
            <person name="Kublanov I.V."/>
            <person name="Samarov N.I."/>
            <person name="Novikov A."/>
            <person name="Lebedinsky A.V."/>
            <person name="Bonch-Osmolovskaya E.A."/>
            <person name="Chernyh N.A."/>
        </authorList>
    </citation>
    <scope>NUCLEOTIDE SEQUENCE [LARGE SCALE GENOMIC DNA]</scope>
    <source>
        <strain evidence="1 2">3127-1</strain>
    </source>
</reference>
<evidence type="ECO:0000313" key="2">
    <source>
        <dbReference type="Proteomes" id="UP000244792"/>
    </source>
</evidence>
<evidence type="ECO:0000313" key="1">
    <source>
        <dbReference type="EMBL" id="AWB10999.1"/>
    </source>
</evidence>
<dbReference type="Proteomes" id="UP000244792">
    <property type="component" value="Chromosome"/>
</dbReference>
<protein>
    <submittedName>
        <fullName evidence="1">Rod binding protein</fullName>
    </submittedName>
</protein>
<dbReference type="EMBL" id="CP020921">
    <property type="protein sequence ID" value="AWB10999.1"/>
    <property type="molecule type" value="Genomic_DNA"/>
</dbReference>
<accession>A0A2R4W2G3</accession>
<dbReference type="OrthoDB" id="9796740at2"/>
<keyword evidence="2" id="KW-1185">Reference proteome</keyword>
<dbReference type="AlphaFoldDB" id="A0A2R4W2G3"/>
<proteinExistence type="predicted"/>
<gene>
    <name evidence="1" type="ORF">TDSAC_1663</name>
</gene>
<sequence length="133" mass="14807">MNNIDNFNINNNNINNSSKIVLKSLDPKNSVNAKNFKNSLKLQKVAEGFESLFIYQLLKEMKRTIPGEDEWKPDKSIEYDMLFQSIADSVSKGGGIGIANYIKDKLVGGDESAVDKLRAMQSTVQLPGLRSLP</sequence>
<organism evidence="1 2">
    <name type="scientific">Thermodesulfobium acidiphilum</name>
    <dbReference type="NCBI Taxonomy" id="1794699"/>
    <lineage>
        <taxon>Bacteria</taxon>
        <taxon>Pseudomonadati</taxon>
        <taxon>Thermodesulfobiota</taxon>
        <taxon>Thermodesulfobiia</taxon>
        <taxon>Thermodesulfobiales</taxon>
        <taxon>Thermodesulfobiaceae</taxon>
        <taxon>Thermodesulfobium</taxon>
    </lineage>
</organism>
<name>A0A2R4W2G3_THEAF</name>